<evidence type="ECO:0000256" key="2">
    <source>
        <dbReference type="ARBA" id="ARBA00022801"/>
    </source>
</evidence>
<dbReference type="NCBIfam" id="TIGR02595">
    <property type="entry name" value="PEP_CTERM"/>
    <property type="match status" value="1"/>
</dbReference>
<evidence type="ECO:0000313" key="5">
    <source>
        <dbReference type="EMBL" id="UXH79024.1"/>
    </source>
</evidence>
<feature type="domain" description="P/Homo B" evidence="4">
    <location>
        <begin position="16"/>
        <end position="166"/>
    </location>
</feature>
<dbReference type="SUPFAM" id="SSF49785">
    <property type="entry name" value="Galactose-binding domain-like"/>
    <property type="match status" value="1"/>
</dbReference>
<dbReference type="Pfam" id="PF07589">
    <property type="entry name" value="PEP-CTERM"/>
    <property type="match status" value="1"/>
</dbReference>
<reference evidence="5" key="1">
    <citation type="submission" date="2022-10" db="EMBL/GenBank/DDBJ databases">
        <title>Characterization and whole genome sequencing of a new Roseateles species, isolated from fresh water.</title>
        <authorList>
            <person name="Guliayeva D.Y."/>
            <person name="Akhremchuk A.E."/>
            <person name="Sikolenko M.A."/>
            <person name="Valentovich L.N."/>
            <person name="Sidarenka A.V."/>
        </authorList>
    </citation>
    <scope>NUCLEOTIDE SEQUENCE</scope>
    <source>
        <strain evidence="5">BIM B-1768</strain>
    </source>
</reference>
<organism evidence="5 6">
    <name type="scientific">Roseateles amylovorans</name>
    <dbReference type="NCBI Taxonomy" id="2978473"/>
    <lineage>
        <taxon>Bacteria</taxon>
        <taxon>Pseudomonadati</taxon>
        <taxon>Pseudomonadota</taxon>
        <taxon>Betaproteobacteria</taxon>
        <taxon>Burkholderiales</taxon>
        <taxon>Sphaerotilaceae</taxon>
        <taxon>Roseateles</taxon>
    </lineage>
</organism>
<dbReference type="InterPro" id="IPR002884">
    <property type="entry name" value="P_dom"/>
</dbReference>
<protein>
    <submittedName>
        <fullName evidence="5">Proprotein convertase P-domain-containing protein</fullName>
    </submittedName>
</protein>
<name>A0ABY6B4Y8_9BURK</name>
<dbReference type="RefSeq" id="WP_261758844.1">
    <property type="nucleotide sequence ID" value="NZ_CP104562.2"/>
</dbReference>
<dbReference type="Gene3D" id="2.60.120.260">
    <property type="entry name" value="Galactose-binding domain-like"/>
    <property type="match status" value="1"/>
</dbReference>
<dbReference type="InterPro" id="IPR008979">
    <property type="entry name" value="Galactose-bd-like_sf"/>
</dbReference>
<dbReference type="InterPro" id="IPR013424">
    <property type="entry name" value="Ice-binding_C"/>
</dbReference>
<keyword evidence="6" id="KW-1185">Reference proteome</keyword>
<gene>
    <name evidence="5" type="ORF">N4261_03550</name>
</gene>
<feature type="chain" id="PRO_5045936472" evidence="3">
    <location>
        <begin position="23"/>
        <end position="194"/>
    </location>
</feature>
<dbReference type="Proteomes" id="UP001064933">
    <property type="component" value="Chromosome"/>
</dbReference>
<keyword evidence="3" id="KW-0732">Signal</keyword>
<evidence type="ECO:0000256" key="3">
    <source>
        <dbReference type="SAM" id="SignalP"/>
    </source>
</evidence>
<dbReference type="PROSITE" id="PS51829">
    <property type="entry name" value="P_HOMO_B"/>
    <property type="match status" value="1"/>
</dbReference>
<feature type="signal peptide" evidence="3">
    <location>
        <begin position="1"/>
        <end position="22"/>
    </location>
</feature>
<keyword evidence="2" id="KW-0378">Hydrolase</keyword>
<dbReference type="Pfam" id="PF01483">
    <property type="entry name" value="P_proprotein"/>
    <property type="match status" value="1"/>
</dbReference>
<sequence length="194" mass="20567">MTIKRFVLAAATALTTALSAHAGIVTVSNNTPVTVCDLCTVTSTITYGSHLLLDDVNVSLFDLRHTWDSDLLIQLISPTGTLVTLSNRRGNSGENFINTVFDDEATVAVAGARAPFTGSYRPDARLSALDGQDAFGTWTLRVSDVTAFDNGRLNSWGLTFSGLSQDNQNVPEPASLALVGIALAGVGLARRRKV</sequence>
<dbReference type="EMBL" id="CP104562">
    <property type="protein sequence ID" value="UXH79024.1"/>
    <property type="molecule type" value="Genomic_DNA"/>
</dbReference>
<proteinExistence type="predicted"/>
<evidence type="ECO:0000259" key="4">
    <source>
        <dbReference type="PROSITE" id="PS51829"/>
    </source>
</evidence>
<evidence type="ECO:0000256" key="1">
    <source>
        <dbReference type="ARBA" id="ARBA00022670"/>
    </source>
</evidence>
<evidence type="ECO:0000313" key="6">
    <source>
        <dbReference type="Proteomes" id="UP001064933"/>
    </source>
</evidence>
<accession>A0ABY6B4Y8</accession>
<keyword evidence="1" id="KW-0645">Protease</keyword>